<sequence length="99" mass="11017">MTDPSWRLVRADEVIGVLTQGTVDMFWTDCVFEPGPGWPDLQPLFAASRDAWRRGDQVAASEADETIQALELALVPIDGGPQLTEILIRINGDTARFRY</sequence>
<evidence type="ECO:0000313" key="1">
    <source>
        <dbReference type="EMBL" id="QVI19102.1"/>
    </source>
</evidence>
<evidence type="ECO:0000313" key="2">
    <source>
        <dbReference type="Proteomes" id="UP000683310"/>
    </source>
</evidence>
<proteinExistence type="predicted"/>
<protein>
    <submittedName>
        <fullName evidence="1">Uncharacterized protein</fullName>
    </submittedName>
</protein>
<dbReference type="Proteomes" id="UP000683310">
    <property type="component" value="Chromosome"/>
</dbReference>
<keyword evidence="2" id="KW-1185">Reference proteome</keyword>
<dbReference type="EMBL" id="CP074371">
    <property type="protein sequence ID" value="QVI19102.1"/>
    <property type="molecule type" value="Genomic_DNA"/>
</dbReference>
<accession>A0ABX8CGM0</accession>
<gene>
    <name evidence="1" type="ORF">KHQ06_21830</name>
</gene>
<reference evidence="1 2" key="1">
    <citation type="submission" date="2021-04" db="EMBL/GenBank/DDBJ databases">
        <title>Nocardia tengchongensis.</title>
        <authorList>
            <person name="Zhuang k."/>
            <person name="Ran Y."/>
            <person name="Li W."/>
        </authorList>
    </citation>
    <scope>NUCLEOTIDE SEQUENCE [LARGE SCALE GENOMIC DNA]</scope>
    <source>
        <strain evidence="1 2">CFH S0057</strain>
    </source>
</reference>
<organism evidence="1 2">
    <name type="scientific">Nocardia tengchongensis</name>
    <dbReference type="NCBI Taxonomy" id="2055889"/>
    <lineage>
        <taxon>Bacteria</taxon>
        <taxon>Bacillati</taxon>
        <taxon>Actinomycetota</taxon>
        <taxon>Actinomycetes</taxon>
        <taxon>Mycobacteriales</taxon>
        <taxon>Nocardiaceae</taxon>
        <taxon>Nocardia</taxon>
    </lineage>
</organism>
<name>A0ABX8CGM0_9NOCA</name>